<organism evidence="2 3">
    <name type="scientific">Acorus calamus</name>
    <name type="common">Sweet flag</name>
    <dbReference type="NCBI Taxonomy" id="4465"/>
    <lineage>
        <taxon>Eukaryota</taxon>
        <taxon>Viridiplantae</taxon>
        <taxon>Streptophyta</taxon>
        <taxon>Embryophyta</taxon>
        <taxon>Tracheophyta</taxon>
        <taxon>Spermatophyta</taxon>
        <taxon>Magnoliopsida</taxon>
        <taxon>Liliopsida</taxon>
        <taxon>Acoraceae</taxon>
        <taxon>Acorus</taxon>
    </lineage>
</organism>
<reference evidence="2" key="1">
    <citation type="journal article" date="2023" name="Nat. Commun.">
        <title>Diploid and tetraploid genomes of Acorus and the evolution of monocots.</title>
        <authorList>
            <person name="Ma L."/>
            <person name="Liu K.W."/>
            <person name="Li Z."/>
            <person name="Hsiao Y.Y."/>
            <person name="Qi Y."/>
            <person name="Fu T."/>
            <person name="Tang G.D."/>
            <person name="Zhang D."/>
            <person name="Sun W.H."/>
            <person name="Liu D.K."/>
            <person name="Li Y."/>
            <person name="Chen G.Z."/>
            <person name="Liu X.D."/>
            <person name="Liao X.Y."/>
            <person name="Jiang Y.T."/>
            <person name="Yu X."/>
            <person name="Hao Y."/>
            <person name="Huang J."/>
            <person name="Zhao X.W."/>
            <person name="Ke S."/>
            <person name="Chen Y.Y."/>
            <person name="Wu W.L."/>
            <person name="Hsu J.L."/>
            <person name="Lin Y.F."/>
            <person name="Huang M.D."/>
            <person name="Li C.Y."/>
            <person name="Huang L."/>
            <person name="Wang Z.W."/>
            <person name="Zhao X."/>
            <person name="Zhong W.Y."/>
            <person name="Peng D.H."/>
            <person name="Ahmad S."/>
            <person name="Lan S."/>
            <person name="Zhang J.S."/>
            <person name="Tsai W.C."/>
            <person name="Van de Peer Y."/>
            <person name="Liu Z.J."/>
        </authorList>
    </citation>
    <scope>NUCLEOTIDE SEQUENCE</scope>
    <source>
        <strain evidence="2">CP</strain>
    </source>
</reference>
<evidence type="ECO:0000256" key="1">
    <source>
        <dbReference type="SAM" id="Phobius"/>
    </source>
</evidence>
<proteinExistence type="predicted"/>
<comment type="caution">
    <text evidence="2">The sequence shown here is derived from an EMBL/GenBank/DDBJ whole genome shotgun (WGS) entry which is preliminary data.</text>
</comment>
<sequence length="196" mass="21873">MGVVICKKCRGRISEASSNVGWFEFAFLKKRGGRVCYTETRYNACISLHLIKKIVMGGGAMILMGMMLMMPLLVSGGGHDYGKALSKSLLFFEAQRSVWLPRNAFLKQPPTERLVKEAPSTSVVPYVEEDVVDDPSSQSKEEIEEVVKRHSPKVVDSDIEDDSVHGPFLGGPETNELLVDYRHHIAFSVWNGKLNE</sequence>
<accession>A0AAV9CKG4</accession>
<protein>
    <submittedName>
        <fullName evidence="2">Endoglucanase 6</fullName>
    </submittedName>
</protein>
<feature type="transmembrane region" description="Helical" evidence="1">
    <location>
        <begin position="54"/>
        <end position="74"/>
    </location>
</feature>
<dbReference type="EMBL" id="JAUJYO010000018">
    <property type="protein sequence ID" value="KAK1289157.1"/>
    <property type="molecule type" value="Genomic_DNA"/>
</dbReference>
<dbReference type="AlphaFoldDB" id="A0AAV9CKG4"/>
<evidence type="ECO:0000313" key="2">
    <source>
        <dbReference type="EMBL" id="KAK1289157.1"/>
    </source>
</evidence>
<keyword evidence="3" id="KW-1185">Reference proteome</keyword>
<dbReference type="Proteomes" id="UP001180020">
    <property type="component" value="Unassembled WGS sequence"/>
</dbReference>
<gene>
    <name evidence="2" type="ORF">QJS10_CPB18g00780</name>
</gene>
<keyword evidence="1" id="KW-0472">Membrane</keyword>
<name>A0AAV9CKG4_ACOCL</name>
<evidence type="ECO:0000313" key="3">
    <source>
        <dbReference type="Proteomes" id="UP001180020"/>
    </source>
</evidence>
<keyword evidence="1" id="KW-0812">Transmembrane</keyword>
<reference evidence="2" key="2">
    <citation type="submission" date="2023-06" db="EMBL/GenBank/DDBJ databases">
        <authorList>
            <person name="Ma L."/>
            <person name="Liu K.-W."/>
            <person name="Li Z."/>
            <person name="Hsiao Y.-Y."/>
            <person name="Qi Y."/>
            <person name="Fu T."/>
            <person name="Tang G."/>
            <person name="Zhang D."/>
            <person name="Sun W.-H."/>
            <person name="Liu D.-K."/>
            <person name="Li Y."/>
            <person name="Chen G.-Z."/>
            <person name="Liu X.-D."/>
            <person name="Liao X.-Y."/>
            <person name="Jiang Y.-T."/>
            <person name="Yu X."/>
            <person name="Hao Y."/>
            <person name="Huang J."/>
            <person name="Zhao X.-W."/>
            <person name="Ke S."/>
            <person name="Chen Y.-Y."/>
            <person name="Wu W.-L."/>
            <person name="Hsu J.-L."/>
            <person name="Lin Y.-F."/>
            <person name="Huang M.-D."/>
            <person name="Li C.-Y."/>
            <person name="Huang L."/>
            <person name="Wang Z.-W."/>
            <person name="Zhao X."/>
            <person name="Zhong W.-Y."/>
            <person name="Peng D.-H."/>
            <person name="Ahmad S."/>
            <person name="Lan S."/>
            <person name="Zhang J.-S."/>
            <person name="Tsai W.-C."/>
            <person name="Van De Peer Y."/>
            <person name="Liu Z.-J."/>
        </authorList>
    </citation>
    <scope>NUCLEOTIDE SEQUENCE</scope>
    <source>
        <strain evidence="2">CP</strain>
        <tissue evidence="2">Leaves</tissue>
    </source>
</reference>
<keyword evidence="1" id="KW-1133">Transmembrane helix</keyword>